<evidence type="ECO:0000313" key="4">
    <source>
        <dbReference type="Proteomes" id="UP000250140"/>
    </source>
</evidence>
<organism evidence="3 4">
    <name type="scientific">Glonium stellatum</name>
    <dbReference type="NCBI Taxonomy" id="574774"/>
    <lineage>
        <taxon>Eukaryota</taxon>
        <taxon>Fungi</taxon>
        <taxon>Dikarya</taxon>
        <taxon>Ascomycota</taxon>
        <taxon>Pezizomycotina</taxon>
        <taxon>Dothideomycetes</taxon>
        <taxon>Pleosporomycetidae</taxon>
        <taxon>Gloniales</taxon>
        <taxon>Gloniaceae</taxon>
        <taxon>Glonium</taxon>
    </lineage>
</organism>
<reference evidence="3 4" key="1">
    <citation type="journal article" date="2016" name="Nat. Commun.">
        <title>Ectomycorrhizal ecology is imprinted in the genome of the dominant symbiotic fungus Cenococcum geophilum.</title>
        <authorList>
            <consortium name="DOE Joint Genome Institute"/>
            <person name="Peter M."/>
            <person name="Kohler A."/>
            <person name="Ohm R.A."/>
            <person name="Kuo A."/>
            <person name="Krutzmann J."/>
            <person name="Morin E."/>
            <person name="Arend M."/>
            <person name="Barry K.W."/>
            <person name="Binder M."/>
            <person name="Choi C."/>
            <person name="Clum A."/>
            <person name="Copeland A."/>
            <person name="Grisel N."/>
            <person name="Haridas S."/>
            <person name="Kipfer T."/>
            <person name="LaButti K."/>
            <person name="Lindquist E."/>
            <person name="Lipzen A."/>
            <person name="Maire R."/>
            <person name="Meier B."/>
            <person name="Mihaltcheva S."/>
            <person name="Molinier V."/>
            <person name="Murat C."/>
            <person name="Poggeler S."/>
            <person name="Quandt C.A."/>
            <person name="Sperisen C."/>
            <person name="Tritt A."/>
            <person name="Tisserant E."/>
            <person name="Crous P.W."/>
            <person name="Henrissat B."/>
            <person name="Nehls U."/>
            <person name="Egli S."/>
            <person name="Spatafora J.W."/>
            <person name="Grigoriev I.V."/>
            <person name="Martin F.M."/>
        </authorList>
    </citation>
    <scope>NUCLEOTIDE SEQUENCE [LARGE SCALE GENOMIC DNA]</scope>
    <source>
        <strain evidence="3 4">CBS 207.34</strain>
    </source>
</reference>
<feature type="compositionally biased region" description="Polar residues" evidence="1">
    <location>
        <begin position="45"/>
        <end position="60"/>
    </location>
</feature>
<keyword evidence="2" id="KW-1133">Transmembrane helix</keyword>
<sequence length="101" mass="10995">MNPSTTEHHQTAAASPPHPNEPPPSYDDATNSASTPLLVGPPPNYGTQAYTDADESSMSSHPEESTRVLPEWVGQGLVVLCFLGLLYGFWRVVSEPELVYR</sequence>
<gene>
    <name evidence="3" type="ORF">AOQ84DRAFT_384432</name>
</gene>
<dbReference type="OrthoDB" id="3792384at2759"/>
<name>A0A8E2FD72_9PEZI</name>
<accession>A0A8E2FD72</accession>
<keyword evidence="4" id="KW-1185">Reference proteome</keyword>
<dbReference type="AlphaFoldDB" id="A0A8E2FD72"/>
<feature type="compositionally biased region" description="Pro residues" evidence="1">
    <location>
        <begin position="16"/>
        <end position="25"/>
    </location>
</feature>
<feature type="transmembrane region" description="Helical" evidence="2">
    <location>
        <begin position="72"/>
        <end position="93"/>
    </location>
</feature>
<dbReference type="EMBL" id="KV748518">
    <property type="protein sequence ID" value="OCL14859.1"/>
    <property type="molecule type" value="Genomic_DNA"/>
</dbReference>
<evidence type="ECO:0000256" key="1">
    <source>
        <dbReference type="SAM" id="MobiDB-lite"/>
    </source>
</evidence>
<keyword evidence="2" id="KW-0472">Membrane</keyword>
<dbReference type="Proteomes" id="UP000250140">
    <property type="component" value="Unassembled WGS sequence"/>
</dbReference>
<feature type="compositionally biased region" description="Basic and acidic residues" evidence="1">
    <location>
        <begin position="1"/>
        <end position="10"/>
    </location>
</feature>
<evidence type="ECO:0000256" key="2">
    <source>
        <dbReference type="SAM" id="Phobius"/>
    </source>
</evidence>
<keyword evidence="2" id="KW-0812">Transmembrane</keyword>
<protein>
    <submittedName>
        <fullName evidence="3">Uncharacterized protein</fullName>
    </submittedName>
</protein>
<evidence type="ECO:0000313" key="3">
    <source>
        <dbReference type="EMBL" id="OCL14859.1"/>
    </source>
</evidence>
<proteinExistence type="predicted"/>
<feature type="region of interest" description="Disordered" evidence="1">
    <location>
        <begin position="1"/>
        <end position="67"/>
    </location>
</feature>